<comment type="subunit">
    <text evidence="1">Heterotrimer of A, B and C subunits.</text>
</comment>
<dbReference type="Gene3D" id="1.10.20.60">
    <property type="entry name" value="Glu-tRNAGln amidotransferase C subunit, N-terminal domain"/>
    <property type="match status" value="1"/>
</dbReference>
<dbReference type="InterPro" id="IPR036113">
    <property type="entry name" value="Asp/Glu-ADT_sf_sub_c"/>
</dbReference>
<organism evidence="2 3">
    <name type="scientific">Mycobacterium decipiens</name>
    <dbReference type="NCBI Taxonomy" id="1430326"/>
    <lineage>
        <taxon>Bacteria</taxon>
        <taxon>Bacillati</taxon>
        <taxon>Actinomycetota</taxon>
        <taxon>Actinomycetes</taxon>
        <taxon>Mycobacteriales</taxon>
        <taxon>Mycobacteriaceae</taxon>
        <taxon>Mycobacterium</taxon>
    </lineage>
</organism>
<keyword evidence="1" id="KW-0547">Nucleotide-binding</keyword>
<name>A0A1X2LN26_9MYCO</name>
<dbReference type="RefSeq" id="WP_085327600.1">
    <property type="nucleotide sequence ID" value="NZ_NCXP01000063.1"/>
</dbReference>
<dbReference type="GO" id="GO:0006412">
    <property type="term" value="P:translation"/>
    <property type="evidence" value="ECO:0007669"/>
    <property type="project" value="UniProtKB-UniRule"/>
</dbReference>
<dbReference type="EC" id="6.3.5.-" evidence="1"/>
<dbReference type="PANTHER" id="PTHR15004">
    <property type="entry name" value="GLUTAMYL-TRNA(GLN) AMIDOTRANSFERASE SUBUNIT C, MITOCHONDRIAL"/>
    <property type="match status" value="1"/>
</dbReference>
<dbReference type="GO" id="GO:0006450">
    <property type="term" value="P:regulation of translational fidelity"/>
    <property type="evidence" value="ECO:0007669"/>
    <property type="project" value="InterPro"/>
</dbReference>
<dbReference type="GO" id="GO:0070681">
    <property type="term" value="P:glutaminyl-tRNAGln biosynthesis via transamidation"/>
    <property type="evidence" value="ECO:0007669"/>
    <property type="project" value="TreeGrafter"/>
</dbReference>
<comment type="caution">
    <text evidence="2">The sequence shown here is derived from an EMBL/GenBank/DDBJ whole genome shotgun (WGS) entry which is preliminary data.</text>
</comment>
<comment type="similarity">
    <text evidence="1">Belongs to the GatC family.</text>
</comment>
<dbReference type="Proteomes" id="UP000193247">
    <property type="component" value="Unassembled WGS sequence"/>
</dbReference>
<evidence type="ECO:0000313" key="3">
    <source>
        <dbReference type="Proteomes" id="UP000193247"/>
    </source>
</evidence>
<keyword evidence="1" id="KW-0648">Protein biosynthesis</keyword>
<keyword evidence="1" id="KW-0067">ATP-binding</keyword>
<dbReference type="GO" id="GO:0005524">
    <property type="term" value="F:ATP binding"/>
    <property type="evidence" value="ECO:0007669"/>
    <property type="project" value="UniProtKB-KW"/>
</dbReference>
<sequence>MSQISRDEVAHLARLARLALTETELDSFASQLDAILNHVSQIQAVDVTGVEATDNPLKDVNVTRADEIAPCLTQQDALAAAPEAVDGRFAVPQILGESQ</sequence>
<comment type="function">
    <text evidence="1">Allows the formation of correctly charged Asn-tRNA(Asn) or Gln-tRNA(Gln) through the transamidation of misacylated Asp-tRNA(Asn) or Glu-tRNA(Gln) in organisms which lack either or both of asparaginyl-tRNA or glutaminyl-tRNA synthetases. The reaction takes place in the presence of glutamine and ATP through an activated phospho-Asp-tRNA(Asn) or phospho-Glu-tRNA(Gln).</text>
</comment>
<dbReference type="GO" id="GO:0050566">
    <property type="term" value="F:asparaginyl-tRNA synthase (glutamine-hydrolyzing) activity"/>
    <property type="evidence" value="ECO:0007669"/>
    <property type="project" value="RHEA"/>
</dbReference>
<keyword evidence="3" id="KW-1185">Reference proteome</keyword>
<dbReference type="SUPFAM" id="SSF141000">
    <property type="entry name" value="Glu-tRNAGln amidotransferase C subunit"/>
    <property type="match status" value="1"/>
</dbReference>
<dbReference type="NCBIfam" id="TIGR00135">
    <property type="entry name" value="gatC"/>
    <property type="match status" value="1"/>
</dbReference>
<comment type="catalytic activity">
    <reaction evidence="1">
        <text>L-aspartyl-tRNA(Asn) + L-glutamine + ATP + H2O = L-asparaginyl-tRNA(Asn) + L-glutamate + ADP + phosphate + 2 H(+)</text>
        <dbReference type="Rhea" id="RHEA:14513"/>
        <dbReference type="Rhea" id="RHEA-COMP:9674"/>
        <dbReference type="Rhea" id="RHEA-COMP:9677"/>
        <dbReference type="ChEBI" id="CHEBI:15377"/>
        <dbReference type="ChEBI" id="CHEBI:15378"/>
        <dbReference type="ChEBI" id="CHEBI:29985"/>
        <dbReference type="ChEBI" id="CHEBI:30616"/>
        <dbReference type="ChEBI" id="CHEBI:43474"/>
        <dbReference type="ChEBI" id="CHEBI:58359"/>
        <dbReference type="ChEBI" id="CHEBI:78515"/>
        <dbReference type="ChEBI" id="CHEBI:78516"/>
        <dbReference type="ChEBI" id="CHEBI:456216"/>
    </reaction>
</comment>
<accession>A0A1X2LN26</accession>
<protein>
    <recommendedName>
        <fullName evidence="1">Aspartyl/glutamyl-tRNA(Asn/Gln) amidotransferase subunit C</fullName>
        <shortName evidence="1">Asp/Glu-ADT subunit C</shortName>
        <ecNumber evidence="1">6.3.5.-</ecNumber>
    </recommendedName>
</protein>
<evidence type="ECO:0000256" key="1">
    <source>
        <dbReference type="HAMAP-Rule" id="MF_00122"/>
    </source>
</evidence>
<keyword evidence="1" id="KW-0436">Ligase</keyword>
<keyword evidence="2" id="KW-0808">Transferase</keyword>
<comment type="catalytic activity">
    <reaction evidence="1">
        <text>L-glutamyl-tRNA(Gln) + L-glutamine + ATP + H2O = L-glutaminyl-tRNA(Gln) + L-glutamate + ADP + phosphate + H(+)</text>
        <dbReference type="Rhea" id="RHEA:17521"/>
        <dbReference type="Rhea" id="RHEA-COMP:9681"/>
        <dbReference type="Rhea" id="RHEA-COMP:9684"/>
        <dbReference type="ChEBI" id="CHEBI:15377"/>
        <dbReference type="ChEBI" id="CHEBI:15378"/>
        <dbReference type="ChEBI" id="CHEBI:29985"/>
        <dbReference type="ChEBI" id="CHEBI:30616"/>
        <dbReference type="ChEBI" id="CHEBI:43474"/>
        <dbReference type="ChEBI" id="CHEBI:58359"/>
        <dbReference type="ChEBI" id="CHEBI:78520"/>
        <dbReference type="ChEBI" id="CHEBI:78521"/>
        <dbReference type="ChEBI" id="CHEBI:456216"/>
    </reaction>
</comment>
<reference evidence="2 3" key="1">
    <citation type="submission" date="2017-04" db="EMBL/GenBank/DDBJ databases">
        <title>The new phylogeny of genus Mycobacterium.</title>
        <authorList>
            <person name="Tortoli E."/>
            <person name="Trovato A."/>
            <person name="Cirillo D.M."/>
        </authorList>
    </citation>
    <scope>NUCLEOTIDE SEQUENCE [LARGE SCALE GENOMIC DNA]</scope>
    <source>
        <strain evidence="2 3">TBL 1200985</strain>
    </source>
</reference>
<gene>
    <name evidence="1" type="primary">gatC</name>
    <name evidence="2" type="ORF">B8W66_23280</name>
</gene>
<evidence type="ECO:0000313" key="2">
    <source>
        <dbReference type="EMBL" id="OSC35922.1"/>
    </source>
</evidence>
<dbReference type="EMBL" id="NCXP01000063">
    <property type="protein sequence ID" value="OSC35922.1"/>
    <property type="molecule type" value="Genomic_DNA"/>
</dbReference>
<proteinExistence type="inferred from homology"/>
<dbReference type="GO" id="GO:0016740">
    <property type="term" value="F:transferase activity"/>
    <property type="evidence" value="ECO:0007669"/>
    <property type="project" value="UniProtKB-KW"/>
</dbReference>
<dbReference type="STRING" id="1430326.B8W66_23280"/>
<dbReference type="AlphaFoldDB" id="A0A1X2LN26"/>
<dbReference type="OrthoDB" id="5295223at2"/>
<dbReference type="PANTHER" id="PTHR15004:SF0">
    <property type="entry name" value="GLUTAMYL-TRNA(GLN) AMIDOTRANSFERASE SUBUNIT C, MITOCHONDRIAL"/>
    <property type="match status" value="1"/>
</dbReference>
<dbReference type="GO" id="GO:0050567">
    <property type="term" value="F:glutaminyl-tRNA synthase (glutamine-hydrolyzing) activity"/>
    <property type="evidence" value="ECO:0007669"/>
    <property type="project" value="UniProtKB-UniRule"/>
</dbReference>
<dbReference type="InterPro" id="IPR003837">
    <property type="entry name" value="GatC"/>
</dbReference>
<dbReference type="Pfam" id="PF02686">
    <property type="entry name" value="GatC"/>
    <property type="match status" value="1"/>
</dbReference>
<dbReference type="HAMAP" id="MF_00122">
    <property type="entry name" value="GatC"/>
    <property type="match status" value="1"/>
</dbReference>